<dbReference type="WBParaSite" id="PS1159_v2.g8762.t1">
    <property type="protein sequence ID" value="PS1159_v2.g8762.t1"/>
    <property type="gene ID" value="PS1159_v2.g8762"/>
</dbReference>
<proteinExistence type="predicted"/>
<evidence type="ECO:0000313" key="2">
    <source>
        <dbReference type="WBParaSite" id="PS1159_v2.g8762.t1"/>
    </source>
</evidence>
<protein>
    <submittedName>
        <fullName evidence="2">Major facilitator superfamily (MFS) profile domain-containing protein</fullName>
    </submittedName>
</protein>
<evidence type="ECO:0000313" key="1">
    <source>
        <dbReference type="Proteomes" id="UP000887580"/>
    </source>
</evidence>
<sequence>MLPFLFKYYLTVLTVTLGGSTQFYSYGIINVCQEVITEWVNQTYLDRTGESLSLTRLNVIWSFVVSSVAIGAICGALVTRTLAEKFGRRNSLIMNGILNICGALLELLAKPASSPEFLIAGRLILGVNMGLTSGLVPMYLMEITPGKYRGSAGTLHQVAVAFSDWFSLFIGLPEILGSTTLWPWAFAFPGAMAVLLVIILPFCPESPKHTLMTLGRREEALEAIKSLVEEKEVEPMFRSLVKESAQFAREGRGTYKELFTRKEFRIPITVSILVMISQQFTGCTAVFAYSTDMFVNANLNIDTARHATLAIGIVYFCFACSAPFLIERLGRRFLSLFQLISCLIALIFLASFTYIQQNSNHAWASYGSIAALVGYMALYGVGSPIPWMITAELFNTKFRSAAVTVAVFTAWTFAFIISTAYLPFQQLVGVAFSYLPFIIISCISIIFMYLLLPETRDKNIDDIVTIYFCSEIRFRGQSISIMQPFRTVPSDLGINEGRRLLPPENFEDDEEENPQQNHENYQAILP</sequence>
<accession>A0AC35GVT4</accession>
<organism evidence="1 2">
    <name type="scientific">Panagrolaimus sp. PS1159</name>
    <dbReference type="NCBI Taxonomy" id="55785"/>
    <lineage>
        <taxon>Eukaryota</taxon>
        <taxon>Metazoa</taxon>
        <taxon>Ecdysozoa</taxon>
        <taxon>Nematoda</taxon>
        <taxon>Chromadorea</taxon>
        <taxon>Rhabditida</taxon>
        <taxon>Tylenchina</taxon>
        <taxon>Panagrolaimomorpha</taxon>
        <taxon>Panagrolaimoidea</taxon>
        <taxon>Panagrolaimidae</taxon>
        <taxon>Panagrolaimus</taxon>
    </lineage>
</organism>
<dbReference type="Proteomes" id="UP000887580">
    <property type="component" value="Unplaced"/>
</dbReference>
<name>A0AC35GVT4_9BILA</name>
<reference evidence="2" key="1">
    <citation type="submission" date="2022-11" db="UniProtKB">
        <authorList>
            <consortium name="WormBaseParasite"/>
        </authorList>
    </citation>
    <scope>IDENTIFICATION</scope>
</reference>